<sequence>MRVGVGIGLVVILIFNQQLPLPSTVRASCDMFLDTSQCGHLLGTESAVRHGRPCQHTGTESAVRHGPVRVDSTDDIEVVRLKNSKDCSVDGAEDPTDDIEVVRLENSEDCSVDGAEDSMDDIEVIYYLAAATLPFFLSGAVFLQAIVVSQLLSEFLALQLREAVHNTGMGGML</sequence>
<feature type="chain" id="PRO_5040214790" evidence="2">
    <location>
        <begin position="28"/>
        <end position="173"/>
    </location>
</feature>
<keyword evidence="1" id="KW-0472">Membrane</keyword>
<gene>
    <name evidence="3" type="ORF">EV702DRAFT_1205157</name>
</gene>
<evidence type="ECO:0000313" key="3">
    <source>
        <dbReference type="EMBL" id="KAG1764086.1"/>
    </source>
</evidence>
<dbReference type="EMBL" id="JABBWD010000133">
    <property type="protein sequence ID" value="KAG1764086.1"/>
    <property type="molecule type" value="Genomic_DNA"/>
</dbReference>
<feature type="signal peptide" evidence="2">
    <location>
        <begin position="1"/>
        <end position="27"/>
    </location>
</feature>
<proteinExistence type="predicted"/>
<reference evidence="3" key="1">
    <citation type="journal article" date="2020" name="New Phytol.">
        <title>Comparative genomics reveals dynamic genome evolution in host specialist ectomycorrhizal fungi.</title>
        <authorList>
            <person name="Lofgren L.A."/>
            <person name="Nguyen N.H."/>
            <person name="Vilgalys R."/>
            <person name="Ruytinx J."/>
            <person name="Liao H.L."/>
            <person name="Branco S."/>
            <person name="Kuo A."/>
            <person name="LaButti K."/>
            <person name="Lipzen A."/>
            <person name="Andreopoulos W."/>
            <person name="Pangilinan J."/>
            <person name="Riley R."/>
            <person name="Hundley H."/>
            <person name="Na H."/>
            <person name="Barry K."/>
            <person name="Grigoriev I.V."/>
            <person name="Stajich J.E."/>
            <person name="Kennedy P.G."/>
        </authorList>
    </citation>
    <scope>NUCLEOTIDE SEQUENCE</scope>
    <source>
        <strain evidence="3">DOB743</strain>
    </source>
</reference>
<dbReference type="OrthoDB" id="10604703at2759"/>
<protein>
    <submittedName>
        <fullName evidence="3">Uncharacterized protein</fullName>
    </submittedName>
</protein>
<accession>A0A9P7CVV5</accession>
<keyword evidence="2" id="KW-0732">Signal</keyword>
<evidence type="ECO:0000256" key="2">
    <source>
        <dbReference type="SAM" id="SignalP"/>
    </source>
</evidence>
<comment type="caution">
    <text evidence="3">The sequence shown here is derived from an EMBL/GenBank/DDBJ whole genome shotgun (WGS) entry which is preliminary data.</text>
</comment>
<organism evidence="3 4">
    <name type="scientific">Suillus placidus</name>
    <dbReference type="NCBI Taxonomy" id="48579"/>
    <lineage>
        <taxon>Eukaryota</taxon>
        <taxon>Fungi</taxon>
        <taxon>Dikarya</taxon>
        <taxon>Basidiomycota</taxon>
        <taxon>Agaricomycotina</taxon>
        <taxon>Agaricomycetes</taxon>
        <taxon>Agaricomycetidae</taxon>
        <taxon>Boletales</taxon>
        <taxon>Suillineae</taxon>
        <taxon>Suillaceae</taxon>
        <taxon>Suillus</taxon>
    </lineage>
</organism>
<name>A0A9P7CVV5_9AGAM</name>
<keyword evidence="1" id="KW-1133">Transmembrane helix</keyword>
<feature type="transmembrane region" description="Helical" evidence="1">
    <location>
        <begin position="124"/>
        <end position="152"/>
    </location>
</feature>
<keyword evidence="4" id="KW-1185">Reference proteome</keyword>
<evidence type="ECO:0000313" key="4">
    <source>
        <dbReference type="Proteomes" id="UP000714275"/>
    </source>
</evidence>
<dbReference type="AlphaFoldDB" id="A0A9P7CVV5"/>
<dbReference type="Proteomes" id="UP000714275">
    <property type="component" value="Unassembled WGS sequence"/>
</dbReference>
<keyword evidence="1" id="KW-0812">Transmembrane</keyword>
<evidence type="ECO:0000256" key="1">
    <source>
        <dbReference type="SAM" id="Phobius"/>
    </source>
</evidence>